<dbReference type="PANTHER" id="PTHR43877">
    <property type="entry name" value="AMINOALKYLPHOSPHONATE N-ACETYLTRANSFERASE-RELATED-RELATED"/>
    <property type="match status" value="1"/>
</dbReference>
<dbReference type="PROSITE" id="PS51186">
    <property type="entry name" value="GNAT"/>
    <property type="match status" value="1"/>
</dbReference>
<sequence>MNLLDTLELRAARADELPAVLTLITLAFQPLAARLPSRPTALDETEDSLRQRLDAGGQVYIASRQDTPLACLITAPLNAAAVECKRVCTHPDWQGQGLGKRLMLHSEALLKQQGLIRIQLATRASMPANLRFYQALGYRIIAEEPYPTGIADLRIILEKQL</sequence>
<dbReference type="InterPro" id="IPR016181">
    <property type="entry name" value="Acyl_CoA_acyltransferase"/>
</dbReference>
<evidence type="ECO:0000256" key="2">
    <source>
        <dbReference type="ARBA" id="ARBA00023315"/>
    </source>
</evidence>
<evidence type="ECO:0000259" key="3">
    <source>
        <dbReference type="PROSITE" id="PS51186"/>
    </source>
</evidence>
<proteinExistence type="predicted"/>
<keyword evidence="1" id="KW-0808">Transferase</keyword>
<dbReference type="InterPro" id="IPR050832">
    <property type="entry name" value="Bact_Acetyltransf"/>
</dbReference>
<dbReference type="EMBL" id="MUKV01000026">
    <property type="protein sequence ID" value="OQS35652.1"/>
    <property type="molecule type" value="Genomic_DNA"/>
</dbReference>
<dbReference type="Pfam" id="PF13508">
    <property type="entry name" value="Acetyltransf_7"/>
    <property type="match status" value="1"/>
</dbReference>
<evidence type="ECO:0000313" key="5">
    <source>
        <dbReference type="Proteomes" id="UP000192721"/>
    </source>
</evidence>
<accession>A0A1W0CM23</accession>
<dbReference type="RefSeq" id="WP_081556293.1">
    <property type="nucleotide sequence ID" value="NZ_MUKV01000026.1"/>
</dbReference>
<organism evidence="4 5">
    <name type="scientific">Chromobacterium haemolyticum</name>
    <dbReference type="NCBI Taxonomy" id="394935"/>
    <lineage>
        <taxon>Bacteria</taxon>
        <taxon>Pseudomonadati</taxon>
        <taxon>Pseudomonadota</taxon>
        <taxon>Betaproteobacteria</taxon>
        <taxon>Neisseriales</taxon>
        <taxon>Chromobacteriaceae</taxon>
        <taxon>Chromobacterium</taxon>
    </lineage>
</organism>
<dbReference type="SUPFAM" id="SSF55729">
    <property type="entry name" value="Acyl-CoA N-acyltransferases (Nat)"/>
    <property type="match status" value="1"/>
</dbReference>
<dbReference type="GO" id="GO:0016747">
    <property type="term" value="F:acyltransferase activity, transferring groups other than amino-acyl groups"/>
    <property type="evidence" value="ECO:0007669"/>
    <property type="project" value="InterPro"/>
</dbReference>
<reference evidence="4 5" key="1">
    <citation type="submission" date="2017-02" db="EMBL/GenBank/DDBJ databases">
        <title>Chromobacterium haemolyticum H5244.</title>
        <authorList>
            <person name="Gulvik C.A."/>
        </authorList>
    </citation>
    <scope>NUCLEOTIDE SEQUENCE [LARGE SCALE GENOMIC DNA]</scope>
    <source>
        <strain evidence="4 5">H5244</strain>
    </source>
</reference>
<comment type="caution">
    <text evidence="4">The sequence shown here is derived from an EMBL/GenBank/DDBJ whole genome shotgun (WGS) entry which is preliminary data.</text>
</comment>
<name>A0A1W0CM23_9NEIS</name>
<dbReference type="CDD" id="cd04301">
    <property type="entry name" value="NAT_SF"/>
    <property type="match status" value="1"/>
</dbReference>
<gene>
    <name evidence="4" type="ORF">B0T45_17080</name>
</gene>
<dbReference type="Proteomes" id="UP000192721">
    <property type="component" value="Unassembled WGS sequence"/>
</dbReference>
<dbReference type="InterPro" id="IPR000182">
    <property type="entry name" value="GNAT_dom"/>
</dbReference>
<keyword evidence="2" id="KW-0012">Acyltransferase</keyword>
<protein>
    <recommendedName>
        <fullName evidence="3">N-acetyltransferase domain-containing protein</fullName>
    </recommendedName>
</protein>
<dbReference type="Gene3D" id="3.40.630.30">
    <property type="match status" value="1"/>
</dbReference>
<evidence type="ECO:0000313" key="4">
    <source>
        <dbReference type="EMBL" id="OQS35652.1"/>
    </source>
</evidence>
<feature type="domain" description="N-acetyltransferase" evidence="3">
    <location>
        <begin position="7"/>
        <end position="161"/>
    </location>
</feature>
<evidence type="ECO:0000256" key="1">
    <source>
        <dbReference type="ARBA" id="ARBA00022679"/>
    </source>
</evidence>
<dbReference type="AlphaFoldDB" id="A0A1W0CM23"/>